<reference evidence="2" key="1">
    <citation type="submission" date="2017-05" db="EMBL/GenBank/DDBJ databases">
        <authorList>
            <person name="Sung H."/>
        </authorList>
    </citation>
    <scope>NUCLEOTIDE SEQUENCE [LARGE SCALE GENOMIC DNA]</scope>
    <source>
        <strain evidence="2">AR23208</strain>
    </source>
</reference>
<evidence type="ECO:0000313" key="2">
    <source>
        <dbReference type="Proteomes" id="UP000195437"/>
    </source>
</evidence>
<dbReference type="KEGG" id="tum:CBW65_17520"/>
<dbReference type="AlphaFoldDB" id="A0A1Y0IPP2"/>
<name>A0A1Y0IPP2_9BACL</name>
<dbReference type="Proteomes" id="UP000195437">
    <property type="component" value="Chromosome"/>
</dbReference>
<accession>A0A1Y0IPP2</accession>
<dbReference type="Pfam" id="PF14398">
    <property type="entry name" value="ATPgrasp_YheCD"/>
    <property type="match status" value="1"/>
</dbReference>
<organism evidence="1 2">
    <name type="scientific">Tumebacillus avium</name>
    <dbReference type="NCBI Taxonomy" id="1903704"/>
    <lineage>
        <taxon>Bacteria</taxon>
        <taxon>Bacillati</taxon>
        <taxon>Bacillota</taxon>
        <taxon>Bacilli</taxon>
        <taxon>Bacillales</taxon>
        <taxon>Alicyclobacillaceae</taxon>
        <taxon>Tumebacillus</taxon>
    </lineage>
</organism>
<dbReference type="Gene3D" id="3.30.470.20">
    <property type="entry name" value="ATP-grasp fold, B domain"/>
    <property type="match status" value="1"/>
</dbReference>
<dbReference type="InterPro" id="IPR026838">
    <property type="entry name" value="YheC/D"/>
</dbReference>
<dbReference type="RefSeq" id="WP_087457921.1">
    <property type="nucleotide sequence ID" value="NZ_CP021434.1"/>
</dbReference>
<gene>
    <name evidence="1" type="ORF">CBW65_17520</name>
</gene>
<evidence type="ECO:0000313" key="1">
    <source>
        <dbReference type="EMBL" id="ARU62562.1"/>
    </source>
</evidence>
<dbReference type="OrthoDB" id="7869153at2"/>
<keyword evidence="2" id="KW-1185">Reference proteome</keyword>
<sequence length="458" mass="51869">MASSKAIRIEPSSLAHGYVMALPRGYLKDLSLAPGDHRLFFGAKQALIKLRPSEKGAADTAFLSGELLRELHLPTGIKLMLHKTGDGLRFGFLLGILANVKTANGQLTGQQKQVFKNLLDAAAGEKMYGYVFSVADIDWEERTVTGYRLEGKAGWAKRRLPLPDAVYDQIISRAYINKSDVAEAREKLKGLLGKRFFNPGYFDKWQVHQWLHGDRRTMEHVPDAVCFESVEQAAPFLYQHPDVYLKPVHGSLGIGIIRARRRPDGRVFYQIKKQDGSLRQEYAGSVSVFLKKFQKRLKNGPYLLQRTLRLKSWQGRPFDIRILLQKDGAGVWNRTKMFCRIAQQGQITSNLSTGGDALAVKQLLQEMYDDKKVRRIMQQLRDISDAVPQVIEQENSGTIGELGLDLGLDESGNIWVIEVNAKPWKKPNVEEGEWRDLALLAFVRPVQYAKYLCETDLR</sequence>
<dbReference type="EMBL" id="CP021434">
    <property type="protein sequence ID" value="ARU62562.1"/>
    <property type="molecule type" value="Genomic_DNA"/>
</dbReference>
<protein>
    <recommendedName>
        <fullName evidence="3">ATP-grasp domain-containing protein</fullName>
    </recommendedName>
</protein>
<dbReference type="SUPFAM" id="SSF56059">
    <property type="entry name" value="Glutathione synthetase ATP-binding domain-like"/>
    <property type="match status" value="1"/>
</dbReference>
<evidence type="ECO:0008006" key="3">
    <source>
        <dbReference type="Google" id="ProtNLM"/>
    </source>
</evidence>
<proteinExistence type="predicted"/>